<dbReference type="InterPro" id="IPR021133">
    <property type="entry name" value="HEAT_type_2"/>
</dbReference>
<dbReference type="InterPro" id="IPR016024">
    <property type="entry name" value="ARM-type_fold"/>
</dbReference>
<dbReference type="EMBL" id="KE504124">
    <property type="protein sequence ID" value="EPT05225.1"/>
    <property type="molecule type" value="Genomic_DNA"/>
</dbReference>
<dbReference type="GO" id="GO:0007021">
    <property type="term" value="P:tubulin complex assembly"/>
    <property type="evidence" value="ECO:0007669"/>
    <property type="project" value="InterPro"/>
</dbReference>
<sequence length="1157" mass="129035">MDEELREDRVFARFEKYDEFLTTQRLLLSLDLTVKPSEEDRSREWHIVEKLKVTLLEYQEQPYLLDPFLETLVTPVVECLWNQVKTFVETKQSPEDTTRLEWIAEHMYQYIKFRGYKTISRFFPHEVADLTIALEYMLLPNSPALAHQLNWPLRYVVLLWLSLVCMIPFDLEQFDETDRAGETAEKLESLGRKHLNNAGLEREAAAILLARLYVRKDTSVKLLGFTAWATEVVRGPIEPFLTMGLLQVLCELTKSGSVEVVTAHAPTILDVANAVEANPALLQNTLIRKYRTKLVSRTVLRLLPATPLVARKKGRALTSSTGDEEQTEADYDFDVPDQLESVLEDLFTSLQDKDTLVRWSAAKAIARISERLPPDFSRQVLDNLINLFTIHSMAAATIYDMPSIAEGTWHGACLACAEMARRGLVADDALANLIDWQCKALYFDIRKGAHSVGSNVRDAACYVLWSLARAQRPAVLTPFADNLSRRLVTVALFDREIHIRRAASATFQEFVGRTNLFAHGIDVLRKTDFYSVGIRRNAFLVAAPEVAEHVEYRPFLIDHLLSVTLRHWDPQMRQLGAQSLRAVCELALPQLGPETAARAAQFLQAPDVGDIHGALAALTELAAAYRDSDQDLEGEGRKVFAYLAQVPTDIIESPRHDLVTTAACNLIANGISSAEMNADETSVPHWRKVVDIGLKSKNLNVQEAAAGAMAAVSKLVDCSAVVDRLIREFSTGSPPMQQSLCRVLGIFDYAAYPHGILNVIDCLLKCVDRSNPSTVVNIEARRNAFESMPQILSSVVAKLSDHLSPATVDQMIDAMLDGLTDYTSDERGDVGSWVRIACIKGLTAFAKILFPAAPSLDSLAHYLPSVKYHDAIGGILKQGVERLDNVRQLAGECFMRLLVLPLPAIHDVEQWSIHGHELMKSLFLSDAETLNWNEGDKLFPKAVRMLEIERYRGAVLAGLVMSASTKTDSTQRPVTASLIAYVRDLPVNTTQPGAYDQRSLVQDLVDQASRNLSSNNVVVPVLQTFSVLLESDVFDALPEDPTGLTSLRSLLSIATRNVARLKNHQRIVMSMRIVVNLLSMESLRADCVVHLPSFLAHQYPKVRADTAEHLYLVLQTKDLGFETDETEEILLNTEWSTTEMTAAEEAARRCVGLLSVG</sequence>
<evidence type="ECO:0000259" key="4">
    <source>
        <dbReference type="Pfam" id="PF25767"/>
    </source>
</evidence>
<evidence type="ECO:0000256" key="2">
    <source>
        <dbReference type="PROSITE-ProRule" id="PRU00103"/>
    </source>
</evidence>
<dbReference type="FunCoup" id="S8G4S6">
    <property type="interactions" value="466"/>
</dbReference>
<dbReference type="GO" id="GO:0048487">
    <property type="term" value="F:beta-tubulin binding"/>
    <property type="evidence" value="ECO:0007669"/>
    <property type="project" value="InterPro"/>
</dbReference>
<feature type="domain" description="Tubulin-folding cofactor D ARM repeats" evidence="4">
    <location>
        <begin position="318"/>
        <end position="521"/>
    </location>
</feature>
<dbReference type="OrthoDB" id="1735853at2759"/>
<dbReference type="Pfam" id="PF12612">
    <property type="entry name" value="TFCD_C"/>
    <property type="match status" value="1"/>
</dbReference>
<organism evidence="5 6">
    <name type="scientific">Fomitopsis schrenkii</name>
    <name type="common">Brown rot fungus</name>
    <dbReference type="NCBI Taxonomy" id="2126942"/>
    <lineage>
        <taxon>Eukaryota</taxon>
        <taxon>Fungi</taxon>
        <taxon>Dikarya</taxon>
        <taxon>Basidiomycota</taxon>
        <taxon>Agaricomycotina</taxon>
        <taxon>Agaricomycetes</taxon>
        <taxon>Polyporales</taxon>
        <taxon>Fomitopsis</taxon>
    </lineage>
</organism>
<dbReference type="GO" id="GO:0007023">
    <property type="term" value="P:post-chaperonin tubulin folding pathway"/>
    <property type="evidence" value="ECO:0007669"/>
    <property type="project" value="InterPro"/>
</dbReference>
<evidence type="ECO:0000313" key="5">
    <source>
        <dbReference type="EMBL" id="EPT05225.1"/>
    </source>
</evidence>
<dbReference type="AlphaFoldDB" id="S8G4S6"/>
<gene>
    <name evidence="5" type="ORF">FOMPIDRAFT_1027415</name>
</gene>
<dbReference type="PANTHER" id="PTHR12658:SF0">
    <property type="entry name" value="TUBULIN-SPECIFIC CHAPERONE D"/>
    <property type="match status" value="1"/>
</dbReference>
<dbReference type="InterPro" id="IPR022577">
    <property type="entry name" value="TBCD_C"/>
</dbReference>
<feature type="domain" description="Tubulin-folding cofactor D C-terminal" evidence="3">
    <location>
        <begin position="869"/>
        <end position="1066"/>
    </location>
</feature>
<dbReference type="HOGENOM" id="CLU_003043_0_1_1"/>
<reference evidence="5 6" key="1">
    <citation type="journal article" date="2012" name="Science">
        <title>The Paleozoic origin of enzymatic lignin decomposition reconstructed from 31 fungal genomes.</title>
        <authorList>
            <person name="Floudas D."/>
            <person name="Binder M."/>
            <person name="Riley R."/>
            <person name="Barry K."/>
            <person name="Blanchette R.A."/>
            <person name="Henrissat B."/>
            <person name="Martinez A.T."/>
            <person name="Otillar R."/>
            <person name="Spatafora J.W."/>
            <person name="Yadav J.S."/>
            <person name="Aerts A."/>
            <person name="Benoit I."/>
            <person name="Boyd A."/>
            <person name="Carlson A."/>
            <person name="Copeland A."/>
            <person name="Coutinho P.M."/>
            <person name="de Vries R.P."/>
            <person name="Ferreira P."/>
            <person name="Findley K."/>
            <person name="Foster B."/>
            <person name="Gaskell J."/>
            <person name="Glotzer D."/>
            <person name="Gorecki P."/>
            <person name="Heitman J."/>
            <person name="Hesse C."/>
            <person name="Hori C."/>
            <person name="Igarashi K."/>
            <person name="Jurgens J.A."/>
            <person name="Kallen N."/>
            <person name="Kersten P."/>
            <person name="Kohler A."/>
            <person name="Kuees U."/>
            <person name="Kumar T.K.A."/>
            <person name="Kuo A."/>
            <person name="LaButti K."/>
            <person name="Larrondo L.F."/>
            <person name="Lindquist E."/>
            <person name="Ling A."/>
            <person name="Lombard V."/>
            <person name="Lucas S."/>
            <person name="Lundell T."/>
            <person name="Martin R."/>
            <person name="McLaughlin D.J."/>
            <person name="Morgenstern I."/>
            <person name="Morin E."/>
            <person name="Murat C."/>
            <person name="Nagy L.G."/>
            <person name="Nolan M."/>
            <person name="Ohm R.A."/>
            <person name="Patyshakuliyeva A."/>
            <person name="Rokas A."/>
            <person name="Ruiz-Duenas F.J."/>
            <person name="Sabat G."/>
            <person name="Salamov A."/>
            <person name="Samejima M."/>
            <person name="Schmutz J."/>
            <person name="Slot J.C."/>
            <person name="St John F."/>
            <person name="Stenlid J."/>
            <person name="Sun H."/>
            <person name="Sun S."/>
            <person name="Syed K."/>
            <person name="Tsang A."/>
            <person name="Wiebenga A."/>
            <person name="Young D."/>
            <person name="Pisabarro A."/>
            <person name="Eastwood D.C."/>
            <person name="Martin F."/>
            <person name="Cullen D."/>
            <person name="Grigoriev I.V."/>
            <person name="Hibbett D.S."/>
        </authorList>
    </citation>
    <scope>NUCLEOTIDE SEQUENCE</scope>
    <source>
        <strain evidence="6">FP-58527</strain>
    </source>
</reference>
<dbReference type="InParanoid" id="S8G4S6"/>
<dbReference type="PANTHER" id="PTHR12658">
    <property type="entry name" value="BETA-TUBULIN COFACTOR D"/>
    <property type="match status" value="1"/>
</dbReference>
<proteinExistence type="predicted"/>
<dbReference type="GO" id="GO:0000226">
    <property type="term" value="P:microtubule cytoskeleton organization"/>
    <property type="evidence" value="ECO:0007669"/>
    <property type="project" value="TreeGrafter"/>
</dbReference>
<dbReference type="eggNOG" id="KOG1943">
    <property type="taxonomic scope" value="Eukaryota"/>
</dbReference>
<dbReference type="GO" id="GO:0005096">
    <property type="term" value="F:GTPase activator activity"/>
    <property type="evidence" value="ECO:0007669"/>
    <property type="project" value="InterPro"/>
</dbReference>
<keyword evidence="6" id="KW-1185">Reference proteome</keyword>
<dbReference type="InterPro" id="IPR033162">
    <property type="entry name" value="TBCD"/>
</dbReference>
<accession>S8G4S6</accession>
<dbReference type="InterPro" id="IPR011989">
    <property type="entry name" value="ARM-like"/>
</dbReference>
<dbReference type="Pfam" id="PF25767">
    <property type="entry name" value="ARM_TBCD_2nd"/>
    <property type="match status" value="1"/>
</dbReference>
<dbReference type="InterPro" id="IPR058033">
    <property type="entry name" value="ARM_TBCD_2nd"/>
</dbReference>
<dbReference type="Proteomes" id="UP000015241">
    <property type="component" value="Unassembled WGS sequence"/>
</dbReference>
<dbReference type="SUPFAM" id="SSF48371">
    <property type="entry name" value="ARM repeat"/>
    <property type="match status" value="2"/>
</dbReference>
<evidence type="ECO:0000256" key="1">
    <source>
        <dbReference type="ARBA" id="ARBA00023186"/>
    </source>
</evidence>
<keyword evidence="1" id="KW-0143">Chaperone</keyword>
<dbReference type="Gene3D" id="1.25.10.10">
    <property type="entry name" value="Leucine-rich Repeat Variant"/>
    <property type="match status" value="2"/>
</dbReference>
<feature type="repeat" description="HEAT" evidence="2">
    <location>
        <begin position="342"/>
        <end position="379"/>
    </location>
</feature>
<dbReference type="PROSITE" id="PS50077">
    <property type="entry name" value="HEAT_REPEAT"/>
    <property type="match status" value="1"/>
</dbReference>
<evidence type="ECO:0000259" key="3">
    <source>
        <dbReference type="Pfam" id="PF12612"/>
    </source>
</evidence>
<protein>
    <submittedName>
        <fullName evidence="5">Uncharacterized protein</fullName>
    </submittedName>
</protein>
<name>S8G4S6_FOMSC</name>
<dbReference type="Pfam" id="PF23579">
    <property type="entry name" value="ARM_TBCD"/>
    <property type="match status" value="1"/>
</dbReference>
<evidence type="ECO:0000313" key="6">
    <source>
        <dbReference type="Proteomes" id="UP000015241"/>
    </source>
</evidence>
<dbReference type="STRING" id="743788.S8G4S6"/>